<evidence type="ECO:0000256" key="1">
    <source>
        <dbReference type="SAM" id="Phobius"/>
    </source>
</evidence>
<dbReference type="InterPro" id="IPR042274">
    <property type="entry name" value="YycH/YycI_2"/>
</dbReference>
<dbReference type="Pfam" id="PF07435">
    <property type="entry name" value="YycH"/>
    <property type="match status" value="1"/>
</dbReference>
<dbReference type="Proteomes" id="UP001179600">
    <property type="component" value="Chromosome"/>
</dbReference>
<dbReference type="AlphaFoldDB" id="A0AAE9XFM9"/>
<feature type="domain" description="Regulatory protein YycH" evidence="2">
    <location>
        <begin position="13"/>
        <end position="422"/>
    </location>
</feature>
<name>A0AAE9XFM9_9ENTE</name>
<dbReference type="EMBL" id="CP116507">
    <property type="protein sequence ID" value="WCG23158.1"/>
    <property type="molecule type" value="Genomic_DNA"/>
</dbReference>
<proteinExistence type="predicted"/>
<sequence length="434" mass="49809">MKKLKEHLIRYALIVMIGLSFFLSWKIWTQSGNKSLQNMNTSATPSAVKEAKDIFVPVQLVYHESPDNAALSNRSGLIDRMNRLIFQLKLGRVTAHRDLSDDRYFALQQVAPSVELIFSDAISLEYYLDINEEKLKGDAIDNVTVNRLVFDPEASVLYFMDDRNKTIYEASASGLNEETYQDLLSEGRNHFKKVTMDGTLTPHLYLYDEPVTLKKYSYILETQSYTMFSNALFKNTEDVFANDAQKDDKNINLMNAEGQKLNIQYETGEVRFNDRYSPANPNALEMANTSYQAIKRIANNMGIVRYFANQNGTIVYRNFVEGYPIFSDQNKGRIEVSFFEGQLSIVTNQETILVPIPADETVTLPQTSDVLNELLMAGVKKEDIQGLQIGYTWHTNRETRQVVDLEPEWYVNYRGVWNNVPTVLHLLATEREEM</sequence>
<dbReference type="Gene3D" id="3.10.450.310">
    <property type="match status" value="1"/>
</dbReference>
<dbReference type="RefSeq" id="WP_272163533.1">
    <property type="nucleotide sequence ID" value="NZ_CP116507.1"/>
</dbReference>
<keyword evidence="1" id="KW-0472">Membrane</keyword>
<evidence type="ECO:0000313" key="3">
    <source>
        <dbReference type="EMBL" id="WCG23158.1"/>
    </source>
</evidence>
<accession>A0AAE9XFM9</accession>
<protein>
    <submittedName>
        <fullName evidence="3">Two-component system activity regulator YycH</fullName>
    </submittedName>
</protein>
<dbReference type="Gene3D" id="3.30.310.160">
    <property type="entry name" value="YycH protein, domain 2"/>
    <property type="match status" value="1"/>
</dbReference>
<evidence type="ECO:0000259" key="2">
    <source>
        <dbReference type="Pfam" id="PF07435"/>
    </source>
</evidence>
<keyword evidence="1" id="KW-0812">Transmembrane</keyword>
<organism evidence="3 4">
    <name type="scientific">Vagococcus lutrae</name>
    <dbReference type="NCBI Taxonomy" id="81947"/>
    <lineage>
        <taxon>Bacteria</taxon>
        <taxon>Bacillati</taxon>
        <taxon>Bacillota</taxon>
        <taxon>Bacilli</taxon>
        <taxon>Lactobacillales</taxon>
        <taxon>Enterococcaceae</taxon>
        <taxon>Vagococcus</taxon>
    </lineage>
</organism>
<feature type="transmembrane region" description="Helical" evidence="1">
    <location>
        <begin position="7"/>
        <end position="28"/>
    </location>
</feature>
<reference evidence="3" key="1">
    <citation type="submission" date="2023-01" db="EMBL/GenBank/DDBJ databases">
        <title>Oxazolidinone resistance genes in florfenicol resistant enterococci from beef cattle and veal calves at slaughter.</title>
        <authorList>
            <person name="Biggel M."/>
        </authorList>
    </citation>
    <scope>NUCLEOTIDE SEQUENCE</scope>
    <source>
        <strain evidence="3">K204-1</strain>
    </source>
</reference>
<dbReference type="CDD" id="cd15787">
    <property type="entry name" value="YycH_N"/>
    <property type="match status" value="1"/>
</dbReference>
<keyword evidence="1" id="KW-1133">Transmembrane helix</keyword>
<evidence type="ECO:0000313" key="4">
    <source>
        <dbReference type="Proteomes" id="UP001179600"/>
    </source>
</evidence>
<gene>
    <name evidence="3" type="primary">yycH</name>
    <name evidence="3" type="ORF">PML95_02650</name>
</gene>
<dbReference type="InterPro" id="IPR009996">
    <property type="entry name" value="YycH"/>
</dbReference>